<name>A0A6J4HYJ9_9CHLR</name>
<evidence type="ECO:0000313" key="2">
    <source>
        <dbReference type="EMBL" id="CAA9235229.1"/>
    </source>
</evidence>
<proteinExistence type="predicted"/>
<accession>A0A6J4HYJ9</accession>
<keyword evidence="1" id="KW-0472">Membrane</keyword>
<keyword evidence="1" id="KW-0812">Transmembrane</keyword>
<feature type="transmembrane region" description="Helical" evidence="1">
    <location>
        <begin position="50"/>
        <end position="71"/>
    </location>
</feature>
<reference evidence="2" key="1">
    <citation type="submission" date="2020-02" db="EMBL/GenBank/DDBJ databases">
        <authorList>
            <person name="Meier V. D."/>
        </authorList>
    </citation>
    <scope>NUCLEOTIDE SEQUENCE</scope>
    <source>
        <strain evidence="2">AVDCRST_MAG93</strain>
    </source>
</reference>
<sequence>MNVTIIAAVIYALATLVVVGFQLALALGAPWGAYAMGGAFPGRFPLTMRLAALAQTILLGLLAAVVLSRAGLVLPQWSQASGWLTWVVVTYTTIAVVLNAITPSVRERRLWLPVTLMLVASSLMVALAGR</sequence>
<gene>
    <name evidence="2" type="ORF">AVDCRST_MAG93-1064</name>
</gene>
<evidence type="ECO:0000256" key="1">
    <source>
        <dbReference type="SAM" id="Phobius"/>
    </source>
</evidence>
<feature type="transmembrane region" description="Helical" evidence="1">
    <location>
        <begin position="110"/>
        <end position="129"/>
    </location>
</feature>
<dbReference type="AlphaFoldDB" id="A0A6J4HYJ9"/>
<protein>
    <submittedName>
        <fullName evidence="2">Uncharacterized protein</fullName>
    </submittedName>
</protein>
<organism evidence="2">
    <name type="scientific">uncultured Chloroflexia bacterium</name>
    <dbReference type="NCBI Taxonomy" id="1672391"/>
    <lineage>
        <taxon>Bacteria</taxon>
        <taxon>Bacillati</taxon>
        <taxon>Chloroflexota</taxon>
        <taxon>Chloroflexia</taxon>
        <taxon>environmental samples</taxon>
    </lineage>
</organism>
<feature type="transmembrane region" description="Helical" evidence="1">
    <location>
        <begin position="6"/>
        <end position="29"/>
    </location>
</feature>
<keyword evidence="1" id="KW-1133">Transmembrane helix</keyword>
<dbReference type="EMBL" id="CADCTR010000355">
    <property type="protein sequence ID" value="CAA9235229.1"/>
    <property type="molecule type" value="Genomic_DNA"/>
</dbReference>
<feature type="transmembrane region" description="Helical" evidence="1">
    <location>
        <begin position="83"/>
        <end position="101"/>
    </location>
</feature>